<feature type="region of interest" description="Disordered" evidence="1">
    <location>
        <begin position="137"/>
        <end position="159"/>
    </location>
</feature>
<dbReference type="EMBL" id="HBFN01024484">
    <property type="protein sequence ID" value="CAD8800508.1"/>
    <property type="molecule type" value="Transcribed_RNA"/>
</dbReference>
<evidence type="ECO:0000256" key="1">
    <source>
        <dbReference type="SAM" id="MobiDB-lite"/>
    </source>
</evidence>
<protein>
    <submittedName>
        <fullName evidence="2">Uncharacterized protein</fullName>
    </submittedName>
</protein>
<name>A0A7S0W0X2_9CRYP</name>
<proteinExistence type="predicted"/>
<organism evidence="2">
    <name type="scientific">Hemiselmis tepida</name>
    <dbReference type="NCBI Taxonomy" id="464990"/>
    <lineage>
        <taxon>Eukaryota</taxon>
        <taxon>Cryptophyceae</taxon>
        <taxon>Cryptomonadales</taxon>
        <taxon>Hemiselmidaceae</taxon>
        <taxon>Hemiselmis</taxon>
    </lineage>
</organism>
<sequence length="172" mass="18528">MALPFVESQPLSVQARSATERRAALATAAAAALVVACVLSVSSTAGGPGGPRVELAAGEGGKEMARVCFGKVCATTSARFAKVLQGTEKTIFAQGERRGEEAGAAALVRRARAGQEAVARVSESRQQHLHEVSEAYMRRKQQREERREDAAERAKSRPVWHSEWRHIFGSQS</sequence>
<gene>
    <name evidence="2" type="ORF">HTEP1355_LOCUS14181</name>
</gene>
<reference evidence="2" key="1">
    <citation type="submission" date="2021-01" db="EMBL/GenBank/DDBJ databases">
        <authorList>
            <person name="Corre E."/>
            <person name="Pelletier E."/>
            <person name="Niang G."/>
            <person name="Scheremetjew M."/>
            <person name="Finn R."/>
            <person name="Kale V."/>
            <person name="Holt S."/>
            <person name="Cochrane G."/>
            <person name="Meng A."/>
            <person name="Brown T."/>
            <person name="Cohen L."/>
        </authorList>
    </citation>
    <scope>NUCLEOTIDE SEQUENCE</scope>
    <source>
        <strain evidence="2">CCMP443</strain>
    </source>
</reference>
<evidence type="ECO:0000313" key="2">
    <source>
        <dbReference type="EMBL" id="CAD8800508.1"/>
    </source>
</evidence>
<dbReference type="AlphaFoldDB" id="A0A7S0W0X2"/>
<accession>A0A7S0W0X2</accession>